<keyword evidence="2" id="KW-0732">Signal</keyword>
<keyword evidence="1" id="KW-0472">Membrane</keyword>
<dbReference type="KEGG" id="lak:106152134"/>
<dbReference type="GeneID" id="106152134"/>
<keyword evidence="4" id="KW-1185">Reference proteome</keyword>
<name>A0A1S3H7I3_LINAN</name>
<reference evidence="5" key="1">
    <citation type="submission" date="2025-08" db="UniProtKB">
        <authorList>
            <consortium name="RefSeq"/>
        </authorList>
    </citation>
    <scope>IDENTIFICATION</scope>
    <source>
        <tissue evidence="5">Gonads</tissue>
    </source>
</reference>
<dbReference type="InterPro" id="IPR036465">
    <property type="entry name" value="vWFA_dom_sf"/>
</dbReference>
<evidence type="ECO:0000313" key="4">
    <source>
        <dbReference type="Proteomes" id="UP000085678"/>
    </source>
</evidence>
<proteinExistence type="predicted"/>
<dbReference type="PANTHER" id="PTHR24020">
    <property type="entry name" value="COLLAGEN ALPHA"/>
    <property type="match status" value="1"/>
</dbReference>
<sequence length="377" mass="41073">MLTWKTLAFCVLTATILKSGHNACVTREADIAFLLDVTGVAGDAGKIGNFIKTLANDSFIIGPNNVSVAVISFIPSVTAIITLDREQSYGNIWRSIDTITVDANNFRGSQASRALSYTRSSFLNPSHAQGGRHNTRKIIVLMTTDLSPVLCRAVKNSVLAKNQSIEVFVIGIGNKVNIYELQALSSDPVDTHALAVQTFGDLEDVTVNISTSLCAVPTTPSTDLTSTNWYHYYKRQCPDPTTTTRTTSSTARYDLTLSTVTTKDSSTVTSGPFTHSDVTCRTGFGCNTRKQATSTSPTNAKNEDIFKRFNREEVIIFGLSGAVFALAFLCGLCGLFLYLTKRRLRVEQDRSREGKTEGEDDVAIKKKTDDACTLEAL</sequence>
<dbReference type="InParanoid" id="A0A1S3H7I3"/>
<dbReference type="InterPro" id="IPR002035">
    <property type="entry name" value="VWF_A"/>
</dbReference>
<dbReference type="Proteomes" id="UP000085678">
    <property type="component" value="Unplaced"/>
</dbReference>
<gene>
    <name evidence="5" type="primary">LOC106152134</name>
</gene>
<feature type="chain" id="PRO_5010299089" evidence="2">
    <location>
        <begin position="23"/>
        <end position="377"/>
    </location>
</feature>
<keyword evidence="1" id="KW-0812">Transmembrane</keyword>
<feature type="transmembrane region" description="Helical" evidence="1">
    <location>
        <begin position="314"/>
        <end position="340"/>
    </location>
</feature>
<evidence type="ECO:0000313" key="5">
    <source>
        <dbReference type="RefSeq" id="XP_013381079.1"/>
    </source>
</evidence>
<dbReference type="Pfam" id="PF00092">
    <property type="entry name" value="VWA"/>
    <property type="match status" value="1"/>
</dbReference>
<organism evidence="4 5">
    <name type="scientific">Lingula anatina</name>
    <name type="common">Brachiopod</name>
    <name type="synonym">Lingula unguis</name>
    <dbReference type="NCBI Taxonomy" id="7574"/>
    <lineage>
        <taxon>Eukaryota</taxon>
        <taxon>Metazoa</taxon>
        <taxon>Spiralia</taxon>
        <taxon>Lophotrochozoa</taxon>
        <taxon>Brachiopoda</taxon>
        <taxon>Linguliformea</taxon>
        <taxon>Lingulata</taxon>
        <taxon>Lingulida</taxon>
        <taxon>Linguloidea</taxon>
        <taxon>Lingulidae</taxon>
        <taxon>Lingula</taxon>
    </lineage>
</organism>
<feature type="signal peptide" evidence="2">
    <location>
        <begin position="1"/>
        <end position="22"/>
    </location>
</feature>
<feature type="domain" description="VWFA" evidence="3">
    <location>
        <begin position="30"/>
        <end position="209"/>
    </location>
</feature>
<keyword evidence="1" id="KW-1133">Transmembrane helix</keyword>
<evidence type="ECO:0000256" key="2">
    <source>
        <dbReference type="SAM" id="SignalP"/>
    </source>
</evidence>
<dbReference type="RefSeq" id="XP_013381079.1">
    <property type="nucleotide sequence ID" value="XM_013525625.1"/>
</dbReference>
<dbReference type="OrthoDB" id="687730at2759"/>
<dbReference type="SUPFAM" id="SSF53300">
    <property type="entry name" value="vWA-like"/>
    <property type="match status" value="1"/>
</dbReference>
<dbReference type="CDD" id="cd01450">
    <property type="entry name" value="vWFA_subfamily_ECM"/>
    <property type="match status" value="1"/>
</dbReference>
<evidence type="ECO:0000259" key="3">
    <source>
        <dbReference type="PROSITE" id="PS50234"/>
    </source>
</evidence>
<protein>
    <submittedName>
        <fullName evidence="5">Uncharacterized protein LOC106152134</fullName>
    </submittedName>
</protein>
<accession>A0A1S3H7I3</accession>
<evidence type="ECO:0000256" key="1">
    <source>
        <dbReference type="SAM" id="Phobius"/>
    </source>
</evidence>
<dbReference type="AlphaFoldDB" id="A0A1S3H7I3"/>
<dbReference type="Gene3D" id="3.40.50.410">
    <property type="entry name" value="von Willebrand factor, type A domain"/>
    <property type="match status" value="1"/>
</dbReference>
<dbReference type="PROSITE" id="PS50234">
    <property type="entry name" value="VWFA"/>
    <property type="match status" value="1"/>
</dbReference>
<dbReference type="SMART" id="SM00327">
    <property type="entry name" value="VWA"/>
    <property type="match status" value="1"/>
</dbReference>
<dbReference type="InterPro" id="IPR050525">
    <property type="entry name" value="ECM_Assembly_Org"/>
</dbReference>